<comment type="caution">
    <text evidence="1">The sequence shown here is derived from an EMBL/GenBank/DDBJ whole genome shotgun (WGS) entry which is preliminary data.</text>
</comment>
<dbReference type="Proteomes" id="UP001056120">
    <property type="component" value="Linkage Group LG04"/>
</dbReference>
<dbReference type="EMBL" id="CM042021">
    <property type="protein sequence ID" value="KAI3817224.1"/>
    <property type="molecule type" value="Genomic_DNA"/>
</dbReference>
<evidence type="ECO:0000313" key="2">
    <source>
        <dbReference type="Proteomes" id="UP001056120"/>
    </source>
</evidence>
<reference evidence="1 2" key="2">
    <citation type="journal article" date="2022" name="Mol. Ecol. Resour.">
        <title>The genomes of chicory, endive, great burdock and yacon provide insights into Asteraceae paleo-polyploidization history and plant inulin production.</title>
        <authorList>
            <person name="Fan W."/>
            <person name="Wang S."/>
            <person name="Wang H."/>
            <person name="Wang A."/>
            <person name="Jiang F."/>
            <person name="Liu H."/>
            <person name="Zhao H."/>
            <person name="Xu D."/>
            <person name="Zhang Y."/>
        </authorList>
    </citation>
    <scope>NUCLEOTIDE SEQUENCE [LARGE SCALE GENOMIC DNA]</scope>
    <source>
        <strain evidence="2">cv. Yunnan</strain>
        <tissue evidence="1">Leaves</tissue>
    </source>
</reference>
<proteinExistence type="predicted"/>
<gene>
    <name evidence="1" type="ORF">L1987_11013</name>
</gene>
<organism evidence="1 2">
    <name type="scientific">Smallanthus sonchifolius</name>
    <dbReference type="NCBI Taxonomy" id="185202"/>
    <lineage>
        <taxon>Eukaryota</taxon>
        <taxon>Viridiplantae</taxon>
        <taxon>Streptophyta</taxon>
        <taxon>Embryophyta</taxon>
        <taxon>Tracheophyta</taxon>
        <taxon>Spermatophyta</taxon>
        <taxon>Magnoliopsida</taxon>
        <taxon>eudicotyledons</taxon>
        <taxon>Gunneridae</taxon>
        <taxon>Pentapetalae</taxon>
        <taxon>asterids</taxon>
        <taxon>campanulids</taxon>
        <taxon>Asterales</taxon>
        <taxon>Asteraceae</taxon>
        <taxon>Asteroideae</taxon>
        <taxon>Heliantheae alliance</taxon>
        <taxon>Millerieae</taxon>
        <taxon>Smallanthus</taxon>
    </lineage>
</organism>
<keyword evidence="2" id="KW-1185">Reference proteome</keyword>
<evidence type="ECO:0000313" key="1">
    <source>
        <dbReference type="EMBL" id="KAI3817224.1"/>
    </source>
</evidence>
<protein>
    <submittedName>
        <fullName evidence="1">Uncharacterized protein</fullName>
    </submittedName>
</protein>
<accession>A0ACB9J9R5</accession>
<name>A0ACB9J9R5_9ASTR</name>
<reference evidence="2" key="1">
    <citation type="journal article" date="2022" name="Mol. Ecol. Resour.">
        <title>The genomes of chicory, endive, great burdock and yacon provide insights into Asteraceae palaeo-polyploidization history and plant inulin production.</title>
        <authorList>
            <person name="Fan W."/>
            <person name="Wang S."/>
            <person name="Wang H."/>
            <person name="Wang A."/>
            <person name="Jiang F."/>
            <person name="Liu H."/>
            <person name="Zhao H."/>
            <person name="Xu D."/>
            <person name="Zhang Y."/>
        </authorList>
    </citation>
    <scope>NUCLEOTIDE SEQUENCE [LARGE SCALE GENOMIC DNA]</scope>
    <source>
        <strain evidence="2">cv. Yunnan</strain>
    </source>
</reference>
<sequence>MESSPRFRSTDSRGEDSSTYPTKLRLMCSNGGHIVPRPHDKSLCYIGGETRMVVVDRHITLLDLTHRLSKTLLRSSSLPQPASSFTLKYQLPSEDLDSLISVTTDEDLENMIDEYERLNSSSRLRLFIFPMNPESSSSIGSFLENPIKSEDWFLNALNGTNSVFSDTSSVNCLLDLDDEISFPERKDVSYKTVVGSNLRENCSGQDVHSIPDSPMMETTSSFGSASSIPSQANLMSITVNADDQKRCRKHHDDAGVMASLAPVAVSGSPMNSAATNQECSDLFLSYQDRSEQGLQTTYLKQQQQQKQCTGFDLASIDSIMSDLTITDQSSQVSQIQSPNSNNRAADPNDTPDQTTRIQMLHQQKLNNSAYHQLHHQQPQFVPPLQYIHHHPPVTSYYQHHPHHLPTDQPNFMYYIPTSQPLYNFPFQPPQPVAATPNNQAAGKTEFPAGVYRTANSGAPQLVRLPSGYQNQPQHVGYYAAQDVPPLLTGQYKKLASISPVEASLQEQQMRTAQP</sequence>